<gene>
    <name evidence="2" type="ORF">FF36_01888</name>
</gene>
<dbReference type="AlphaFoldDB" id="A0A0D8BHH8"/>
<name>A0A0D8BHH8_9ACTN</name>
<evidence type="ECO:0000313" key="3">
    <source>
        <dbReference type="Proteomes" id="UP000032545"/>
    </source>
</evidence>
<dbReference type="Proteomes" id="UP000032545">
    <property type="component" value="Unassembled WGS sequence"/>
</dbReference>
<dbReference type="PATRIC" id="fig|1502723.3.peg.616"/>
<dbReference type="RefSeq" id="WP_128423279.1">
    <property type="nucleotide sequence ID" value="NZ_JYFN01000011.1"/>
</dbReference>
<feature type="region of interest" description="Disordered" evidence="1">
    <location>
        <begin position="1"/>
        <end position="20"/>
    </location>
</feature>
<protein>
    <submittedName>
        <fullName evidence="2">Uncharacterized protein</fullName>
    </submittedName>
</protein>
<dbReference type="OrthoDB" id="3469224at2"/>
<keyword evidence="3" id="KW-1185">Reference proteome</keyword>
<proteinExistence type="predicted"/>
<comment type="caution">
    <text evidence="2">The sequence shown here is derived from an EMBL/GenBank/DDBJ whole genome shotgun (WGS) entry which is preliminary data.</text>
</comment>
<reference evidence="3" key="1">
    <citation type="submission" date="2015-02" db="EMBL/GenBank/DDBJ databases">
        <title>Draft Genome of Frankia sp. CpI1-S.</title>
        <authorList>
            <person name="Oshone R.T."/>
            <person name="Ngom M."/>
            <person name="Ghodhbane-Gtari F."/>
            <person name="Gtari M."/>
            <person name="Morris K."/>
            <person name="Thomas K."/>
            <person name="Sen A."/>
            <person name="Tisa L.S."/>
        </authorList>
    </citation>
    <scope>NUCLEOTIDE SEQUENCE [LARGE SCALE GENOMIC DNA]</scope>
    <source>
        <strain evidence="3">CpI1-S</strain>
    </source>
</reference>
<evidence type="ECO:0000313" key="2">
    <source>
        <dbReference type="EMBL" id="KJE23703.1"/>
    </source>
</evidence>
<sequence length="187" mass="19923">MTTPSGPTKAHTIPSPPDWPDPYLTSVEMNKISTMLSFLSFRAGGFCQLTNTVPHDIPPDSDYPIAMENEEVDRDGGHSDQENTSRYVVKTPGNYLIAGTAALAVNGTGFRASKLMVNGGEANPITLAITQRAAMTGIEPFMPVGPRIARLAVSDYVELRVRQNSGNTIQTSVADGGSSLTVVWIGA</sequence>
<organism evidence="2 3">
    <name type="scientific">Frankia torreyi</name>
    <dbReference type="NCBI Taxonomy" id="1856"/>
    <lineage>
        <taxon>Bacteria</taxon>
        <taxon>Bacillati</taxon>
        <taxon>Actinomycetota</taxon>
        <taxon>Actinomycetes</taxon>
        <taxon>Frankiales</taxon>
        <taxon>Frankiaceae</taxon>
        <taxon>Frankia</taxon>
    </lineage>
</organism>
<dbReference type="EMBL" id="JYFN01000011">
    <property type="protein sequence ID" value="KJE23703.1"/>
    <property type="molecule type" value="Genomic_DNA"/>
</dbReference>
<evidence type="ECO:0000256" key="1">
    <source>
        <dbReference type="SAM" id="MobiDB-lite"/>
    </source>
</evidence>
<accession>A0A0D8BHH8</accession>
<reference evidence="2 3" key="2">
    <citation type="journal article" date="2016" name="Genome Announc.">
        <title>Permanent Draft Genome Sequences for Two Variants of Frankia sp. Strain CpI1, the First Frankia Strain Isolated from Root Nodules of Comptonia peregrina.</title>
        <authorList>
            <person name="Oshone R."/>
            <person name="Hurst S.G.IV."/>
            <person name="Abebe-Akele F."/>
            <person name="Simpson S."/>
            <person name="Morris K."/>
            <person name="Thomas W.K."/>
            <person name="Tisa L.S."/>
        </authorList>
    </citation>
    <scope>NUCLEOTIDE SEQUENCE [LARGE SCALE GENOMIC DNA]</scope>
    <source>
        <strain evidence="3">CpI1-S</strain>
    </source>
</reference>